<evidence type="ECO:0000256" key="1">
    <source>
        <dbReference type="SAM" id="MobiDB-lite"/>
    </source>
</evidence>
<comment type="caution">
    <text evidence="2">The sequence shown here is derived from an EMBL/GenBank/DDBJ whole genome shotgun (WGS) entry which is preliminary data.</text>
</comment>
<feature type="region of interest" description="Disordered" evidence="1">
    <location>
        <begin position="139"/>
        <end position="193"/>
    </location>
</feature>
<dbReference type="EMBL" id="SRLO01000266">
    <property type="protein sequence ID" value="TNN63814.1"/>
    <property type="molecule type" value="Genomic_DNA"/>
</dbReference>
<proteinExistence type="predicted"/>
<feature type="compositionally biased region" description="Basic residues" evidence="1">
    <location>
        <begin position="66"/>
        <end position="79"/>
    </location>
</feature>
<reference evidence="2 3" key="1">
    <citation type="submission" date="2019-03" db="EMBL/GenBank/DDBJ databases">
        <title>First draft genome of Liparis tanakae, snailfish: a comprehensive survey of snailfish specific genes.</title>
        <authorList>
            <person name="Kim W."/>
            <person name="Song I."/>
            <person name="Jeong J.-H."/>
            <person name="Kim D."/>
            <person name="Kim S."/>
            <person name="Ryu S."/>
            <person name="Song J.Y."/>
            <person name="Lee S.K."/>
        </authorList>
    </citation>
    <scope>NUCLEOTIDE SEQUENCE [LARGE SCALE GENOMIC DNA]</scope>
    <source>
        <tissue evidence="2">Muscle</tissue>
    </source>
</reference>
<dbReference type="AlphaFoldDB" id="A0A4Z2HFW7"/>
<feature type="region of interest" description="Disordered" evidence="1">
    <location>
        <begin position="17"/>
        <end position="87"/>
    </location>
</feature>
<feature type="compositionally biased region" description="Basic residues" evidence="1">
    <location>
        <begin position="153"/>
        <end position="170"/>
    </location>
</feature>
<sequence>MFTRAVWKPPVWHQDNTPALRGLPLSRGGGGSFESSASFSVDGKQLQQHLGSPAQSRLGHGEHGGPQRRRQPPHRHPHHPVAPPPQLAWVSGQSRFLTRSLLVGYKIAVTIVTVSGVGGALGLGEALENRVRPLVEGGGLKRLEGADGPTGERKRRKRRKRRRKRKRVSRAARLASSDGGYRSNRSSARPIRSSYGRSWGMRERRWWTMAMSHSVFFTSFSLCNTI</sequence>
<evidence type="ECO:0000313" key="2">
    <source>
        <dbReference type="EMBL" id="TNN63814.1"/>
    </source>
</evidence>
<keyword evidence="3" id="KW-1185">Reference proteome</keyword>
<gene>
    <name evidence="2" type="ORF">EYF80_026016</name>
</gene>
<organism evidence="2 3">
    <name type="scientific">Liparis tanakae</name>
    <name type="common">Tanaka's snailfish</name>
    <dbReference type="NCBI Taxonomy" id="230148"/>
    <lineage>
        <taxon>Eukaryota</taxon>
        <taxon>Metazoa</taxon>
        <taxon>Chordata</taxon>
        <taxon>Craniata</taxon>
        <taxon>Vertebrata</taxon>
        <taxon>Euteleostomi</taxon>
        <taxon>Actinopterygii</taxon>
        <taxon>Neopterygii</taxon>
        <taxon>Teleostei</taxon>
        <taxon>Neoteleostei</taxon>
        <taxon>Acanthomorphata</taxon>
        <taxon>Eupercaria</taxon>
        <taxon>Perciformes</taxon>
        <taxon>Cottioidei</taxon>
        <taxon>Cottales</taxon>
        <taxon>Liparidae</taxon>
        <taxon>Liparis</taxon>
    </lineage>
</organism>
<feature type="compositionally biased region" description="Polar residues" evidence="1">
    <location>
        <begin position="45"/>
        <end position="55"/>
    </location>
</feature>
<name>A0A4Z2HFW7_9TELE</name>
<evidence type="ECO:0000313" key="3">
    <source>
        <dbReference type="Proteomes" id="UP000314294"/>
    </source>
</evidence>
<accession>A0A4Z2HFW7</accession>
<dbReference type="Proteomes" id="UP000314294">
    <property type="component" value="Unassembled WGS sequence"/>
</dbReference>
<protein>
    <submittedName>
        <fullName evidence="2">Uncharacterized protein</fullName>
    </submittedName>
</protein>